<keyword evidence="2" id="KW-1185">Reference proteome</keyword>
<name>A0AAE0H504_9CHLO</name>
<dbReference type="Proteomes" id="UP001190700">
    <property type="component" value="Unassembled WGS sequence"/>
</dbReference>
<dbReference type="AlphaFoldDB" id="A0AAE0H504"/>
<gene>
    <name evidence="1" type="ORF">CYMTET_2546</name>
</gene>
<evidence type="ECO:0000313" key="2">
    <source>
        <dbReference type="Proteomes" id="UP001190700"/>
    </source>
</evidence>
<comment type="caution">
    <text evidence="1">The sequence shown here is derived from an EMBL/GenBank/DDBJ whole genome shotgun (WGS) entry which is preliminary data.</text>
</comment>
<sequence length="607" mass="66886">MSTVDRVVGHVVGAHTRSNATSSSIDYFFLPCAACSTADWTRCAFLATKNASELRKLVIRIEEVSPNFVFPSMSCIALSDIIIVPRPDRIRVINTYFPPAKCLPQILVKTLDAQLKRLPGKRRPPLTSPQRRDICNACRDGTLRRWCARTKRTDVAELVLAHLQERLPDGENEQPTLDFLRIACAHNREIAEVRFRISNFSIFRISGYPNFRFPTDFAQAVFDIRRSKSLDVLSNDAHLQNLTVAYLRGDLHADNEDSEKVALYLAGAKPVEGVFPSDADISARILRFNARYEASCLLVRVTTVACARVNSAAWLLRGSWGFPIRSTDAVEIRAAVCALRSEGGATHVVADARGDVLGVEIYADSGERADGARTNLHVLCATPWTSDHILAALMTHVLETIHTDWCCWHVYHPGSVGGASAWYAALARPSAPPPANADREELQGEMRALDSNVAFTNITESEMMELFATSDDGDATTDEHLIMEIAIPSVSQSRGRVFRPNTLSPSSKTATYRVGGWLARFDRGLMGRIREIVVRSENAGAHRSVRCWSVGKYGASVGVARVELDGGVVSVCPSARSAFVIIGYPATSCPRNWYIDRAKRNIVRAAT</sequence>
<accession>A0AAE0H504</accession>
<evidence type="ECO:0000313" key="1">
    <source>
        <dbReference type="EMBL" id="KAK3290078.1"/>
    </source>
</evidence>
<reference evidence="1 2" key="1">
    <citation type="journal article" date="2015" name="Genome Biol. Evol.">
        <title>Comparative Genomics of a Bacterivorous Green Alga Reveals Evolutionary Causalities and Consequences of Phago-Mixotrophic Mode of Nutrition.</title>
        <authorList>
            <person name="Burns J.A."/>
            <person name="Paasch A."/>
            <person name="Narechania A."/>
            <person name="Kim E."/>
        </authorList>
    </citation>
    <scope>NUCLEOTIDE SEQUENCE [LARGE SCALE GENOMIC DNA]</scope>
    <source>
        <strain evidence="1 2">PLY_AMNH</strain>
    </source>
</reference>
<proteinExistence type="predicted"/>
<organism evidence="1 2">
    <name type="scientific">Cymbomonas tetramitiformis</name>
    <dbReference type="NCBI Taxonomy" id="36881"/>
    <lineage>
        <taxon>Eukaryota</taxon>
        <taxon>Viridiplantae</taxon>
        <taxon>Chlorophyta</taxon>
        <taxon>Pyramimonadophyceae</taxon>
        <taxon>Pyramimonadales</taxon>
        <taxon>Pyramimonadaceae</taxon>
        <taxon>Cymbomonas</taxon>
    </lineage>
</organism>
<protein>
    <submittedName>
        <fullName evidence="1">Uncharacterized protein</fullName>
    </submittedName>
</protein>
<dbReference type="EMBL" id="LGRX02000005">
    <property type="protein sequence ID" value="KAK3290078.1"/>
    <property type="molecule type" value="Genomic_DNA"/>
</dbReference>